<organism evidence="6">
    <name type="scientific">marine metagenome</name>
    <dbReference type="NCBI Taxonomy" id="408172"/>
    <lineage>
        <taxon>unclassified sequences</taxon>
        <taxon>metagenomes</taxon>
        <taxon>ecological metagenomes</taxon>
    </lineage>
</organism>
<dbReference type="Pfam" id="PF22151">
    <property type="entry name" value="Fer4_NDSU1"/>
    <property type="match status" value="1"/>
</dbReference>
<dbReference type="InterPro" id="IPR054351">
    <property type="entry name" value="NADH_UbQ_OxRdtase_ferredoxin"/>
</dbReference>
<dbReference type="InterPro" id="IPR050123">
    <property type="entry name" value="Prok_molybdopt-oxidoreductase"/>
</dbReference>
<keyword evidence="1" id="KW-0004">4Fe-4S</keyword>
<evidence type="ECO:0000256" key="1">
    <source>
        <dbReference type="ARBA" id="ARBA00022485"/>
    </source>
</evidence>
<dbReference type="GO" id="GO:0016020">
    <property type="term" value="C:membrane"/>
    <property type="evidence" value="ECO:0007669"/>
    <property type="project" value="TreeGrafter"/>
</dbReference>
<dbReference type="AlphaFoldDB" id="A0A382B5J4"/>
<dbReference type="PANTHER" id="PTHR43105:SF10">
    <property type="entry name" value="NADH-QUINONE OXIDOREDUCTASE SUBUNIT G"/>
    <property type="match status" value="1"/>
</dbReference>
<dbReference type="SUPFAM" id="SSF54862">
    <property type="entry name" value="4Fe-4S ferredoxins"/>
    <property type="match status" value="1"/>
</dbReference>
<dbReference type="GO" id="GO:0016491">
    <property type="term" value="F:oxidoreductase activity"/>
    <property type="evidence" value="ECO:0007669"/>
    <property type="project" value="InterPro"/>
</dbReference>
<dbReference type="Gene3D" id="3.40.228.10">
    <property type="entry name" value="Dimethylsulfoxide Reductase, domain 2"/>
    <property type="match status" value="1"/>
</dbReference>
<dbReference type="EMBL" id="UINC01028272">
    <property type="protein sequence ID" value="SVB08959.1"/>
    <property type="molecule type" value="Genomic_DNA"/>
</dbReference>
<evidence type="ECO:0000256" key="2">
    <source>
        <dbReference type="ARBA" id="ARBA00022723"/>
    </source>
</evidence>
<gene>
    <name evidence="6" type="ORF">METZ01_LOCUS161813</name>
</gene>
<proteinExistence type="predicted"/>
<accession>A0A382B5J4</accession>
<dbReference type="SUPFAM" id="SSF53706">
    <property type="entry name" value="Formate dehydrogenase/DMSO reductase, domains 1-3"/>
    <property type="match status" value="1"/>
</dbReference>
<dbReference type="InterPro" id="IPR009010">
    <property type="entry name" value="Asp_de-COase-like_dom_sf"/>
</dbReference>
<feature type="non-terminal residue" evidence="6">
    <location>
        <position position="1"/>
    </location>
</feature>
<dbReference type="PROSITE" id="PS51669">
    <property type="entry name" value="4FE4S_MOW_BIS_MGD"/>
    <property type="match status" value="1"/>
</dbReference>
<dbReference type="Pfam" id="PF00384">
    <property type="entry name" value="Molybdopterin"/>
    <property type="match status" value="1"/>
</dbReference>
<protein>
    <recommendedName>
        <fullName evidence="5">4Fe-4S Mo/W bis-MGD-type domain-containing protein</fullName>
    </recommendedName>
</protein>
<dbReference type="PANTHER" id="PTHR43105">
    <property type="entry name" value="RESPIRATORY NITRATE REDUCTASE"/>
    <property type="match status" value="1"/>
</dbReference>
<dbReference type="InterPro" id="IPR006963">
    <property type="entry name" value="Mopterin_OxRdtase_4Fe-4S_dom"/>
</dbReference>
<keyword evidence="2" id="KW-0479">Metal-binding</keyword>
<feature type="domain" description="4Fe-4S Mo/W bis-MGD-type" evidence="5">
    <location>
        <begin position="68"/>
        <end position="124"/>
    </location>
</feature>
<dbReference type="GO" id="GO:0051539">
    <property type="term" value="F:4 iron, 4 sulfur cluster binding"/>
    <property type="evidence" value="ECO:0007669"/>
    <property type="project" value="UniProtKB-KW"/>
</dbReference>
<sequence>LCDRCTRFADQVAGDSLIHFIDRGNKTQVNTYPDQPFSSYFSGNTVQICPVGALTAAPFRFKARPWDLTEVESTSTFDSVGNRISVQESRDEVLRFTGVDSDSVNWGWLTDKERFIFESYSNENRLVEPLITNEFAVDEKNQFVVTSWSEAYEKCLTALTETTPERIAVIGGSRLTNEAQYVWSKITKGIIGTDNVDSQLDDGFSPEVLLSLNPSTIDETCKPGGVIILLGADPKEELGTLYLRVRHAIVHDQCKLIELTPTKTGLSKLATYSIRIPPGKTFEAVKALSGQSCELDEEIHKEIKGAGKIINDSDSVSVLLGRTSLAETSSILENGAITLQEYLPEASFLPLLRRGNINGAIDMGLSPGLLPGRCNLEEGSEELKNRWPALPSSKGFKTREILEAATNGQIDVLILLASDPLMDFPDSQLVEQALERIGTVIAVDIFTTDSVRHADIVLPAATTTEVDGTFTNLEGRVSPIRRSVTPPGTARPDWMIALDLVQYFNPELGPFTFKELCEEISIVSEMHKDLDLTKLEQMDKEGVVLKRSLQTAQTTSVKIPKQKVNSFRLITTRSMYDKGVLAAHSSALKGLASGSQIKANPEDMKKIGVNSESPVRLIGSKGEIQARLTPDPDTISGTIHVLWNQEGPDIRKLIDSSLPVNDLKIEKK</sequence>
<dbReference type="SUPFAM" id="SSF50692">
    <property type="entry name" value="ADC-like"/>
    <property type="match status" value="1"/>
</dbReference>
<dbReference type="Gene3D" id="3.40.50.740">
    <property type="match status" value="2"/>
</dbReference>
<evidence type="ECO:0000256" key="3">
    <source>
        <dbReference type="ARBA" id="ARBA00023004"/>
    </source>
</evidence>
<keyword evidence="3" id="KW-0408">Iron</keyword>
<reference evidence="6" key="1">
    <citation type="submission" date="2018-05" db="EMBL/GenBank/DDBJ databases">
        <authorList>
            <person name="Lanie J.A."/>
            <person name="Ng W.-L."/>
            <person name="Kazmierczak K.M."/>
            <person name="Andrzejewski T.M."/>
            <person name="Davidsen T.M."/>
            <person name="Wayne K.J."/>
            <person name="Tettelin H."/>
            <person name="Glass J.I."/>
            <person name="Rusch D."/>
            <person name="Podicherti R."/>
            <person name="Tsui H.-C.T."/>
            <person name="Winkler M.E."/>
        </authorList>
    </citation>
    <scope>NUCLEOTIDE SEQUENCE</scope>
</reference>
<name>A0A382B5J4_9ZZZZ</name>
<dbReference type="GO" id="GO:0046872">
    <property type="term" value="F:metal ion binding"/>
    <property type="evidence" value="ECO:0007669"/>
    <property type="project" value="UniProtKB-KW"/>
</dbReference>
<dbReference type="Pfam" id="PF22117">
    <property type="entry name" value="Fer4_Nqo3"/>
    <property type="match status" value="1"/>
</dbReference>
<keyword evidence="4" id="KW-0411">Iron-sulfur</keyword>
<evidence type="ECO:0000259" key="5">
    <source>
        <dbReference type="PROSITE" id="PS51669"/>
    </source>
</evidence>
<dbReference type="InterPro" id="IPR006656">
    <property type="entry name" value="Mopterin_OxRdtase"/>
</dbReference>
<evidence type="ECO:0000256" key="4">
    <source>
        <dbReference type="ARBA" id="ARBA00023014"/>
    </source>
</evidence>
<evidence type="ECO:0000313" key="6">
    <source>
        <dbReference type="EMBL" id="SVB08959.1"/>
    </source>
</evidence>